<accession>A0A0R2FCE8</accession>
<dbReference type="EMBL" id="AYZM01000046">
    <property type="protein sequence ID" value="KRN26099.1"/>
    <property type="molecule type" value="Genomic_DNA"/>
</dbReference>
<dbReference type="AlphaFoldDB" id="A0A0R2FCE8"/>
<dbReference type="Proteomes" id="UP000051442">
    <property type="component" value="Unassembled WGS sequence"/>
</dbReference>
<dbReference type="OrthoDB" id="9804765at2"/>
<evidence type="ECO:0000313" key="2">
    <source>
        <dbReference type="Proteomes" id="UP000051442"/>
    </source>
</evidence>
<proteinExistence type="predicted"/>
<evidence type="ECO:0000313" key="1">
    <source>
        <dbReference type="EMBL" id="KRN26099.1"/>
    </source>
</evidence>
<dbReference type="SUPFAM" id="SSF55331">
    <property type="entry name" value="Tautomerase/MIF"/>
    <property type="match status" value="1"/>
</dbReference>
<dbReference type="InterPro" id="IPR014347">
    <property type="entry name" value="Tautomerase/MIF_sf"/>
</dbReference>
<dbReference type="PANTHER" id="PTHR38460">
    <property type="entry name" value="TAUTOMERASE YOLI-RELATED"/>
    <property type="match status" value="1"/>
</dbReference>
<gene>
    <name evidence="1" type="ORF">FD14_GL003171</name>
</gene>
<reference evidence="1 2" key="1">
    <citation type="journal article" date="2015" name="Genome Announc.">
        <title>Expanding the biotechnology potential of lactobacilli through comparative genomics of 213 strains and associated genera.</title>
        <authorList>
            <person name="Sun Z."/>
            <person name="Harris H.M."/>
            <person name="McCann A."/>
            <person name="Guo C."/>
            <person name="Argimon S."/>
            <person name="Zhang W."/>
            <person name="Yang X."/>
            <person name="Jeffery I.B."/>
            <person name="Cooney J.C."/>
            <person name="Kagawa T.F."/>
            <person name="Liu W."/>
            <person name="Song Y."/>
            <person name="Salvetti E."/>
            <person name="Wrobel A."/>
            <person name="Rasinkangas P."/>
            <person name="Parkhill J."/>
            <person name="Rea M.C."/>
            <person name="O'Sullivan O."/>
            <person name="Ritari J."/>
            <person name="Douillard F.P."/>
            <person name="Paul Ross R."/>
            <person name="Yang R."/>
            <person name="Briner A.E."/>
            <person name="Felis G.E."/>
            <person name="de Vos W.M."/>
            <person name="Barrangou R."/>
            <person name="Klaenhammer T.R."/>
            <person name="Caufield P.W."/>
            <person name="Cui Y."/>
            <person name="Zhang H."/>
            <person name="O'Toole P.W."/>
        </authorList>
    </citation>
    <scope>NUCLEOTIDE SEQUENCE [LARGE SCALE GENOMIC DNA]</scope>
    <source>
        <strain evidence="1 2">DSM 23365</strain>
    </source>
</reference>
<name>A0A0R2FCE8_9LACO</name>
<keyword evidence="2" id="KW-1185">Reference proteome</keyword>
<dbReference type="PATRIC" id="fig|1423804.4.peg.3406"/>
<comment type="caution">
    <text evidence="1">The sequence shown here is derived from an EMBL/GenBank/DDBJ whole genome shotgun (WGS) entry which is preliminary data.</text>
</comment>
<dbReference type="PANTHER" id="PTHR38460:SF1">
    <property type="entry name" value="TAUTOMERASE YOLI-RELATED"/>
    <property type="match status" value="1"/>
</dbReference>
<protein>
    <submittedName>
        <fullName evidence="1">4-oxalocrotonate tautomerase</fullName>
    </submittedName>
</protein>
<dbReference type="RefSeq" id="WP_054734822.1">
    <property type="nucleotide sequence ID" value="NZ_AYZM01000046.1"/>
</dbReference>
<sequence length="130" mass="14952">MPLLQFNLVQGSWTKPQVKTILDLAYDTTLEVFHAPEGDRYQTVSFFDPDYLVMADTGLGFNRSPHRIMLNIRTRPRPEAEKLTFYKTFLAKLQATFDFDPHDLMIDMVENGDADWSFANGQAQFITGEL</sequence>
<organism evidence="1 2">
    <name type="scientific">Secundilactobacillus similis DSM 23365 = JCM 2765</name>
    <dbReference type="NCBI Taxonomy" id="1423804"/>
    <lineage>
        <taxon>Bacteria</taxon>
        <taxon>Bacillati</taxon>
        <taxon>Bacillota</taxon>
        <taxon>Bacilli</taxon>
        <taxon>Lactobacillales</taxon>
        <taxon>Lactobacillaceae</taxon>
        <taxon>Secundilactobacillus</taxon>
    </lineage>
</organism>
<dbReference type="Pfam" id="PF14552">
    <property type="entry name" value="Tautomerase_2"/>
    <property type="match status" value="1"/>
</dbReference>
<dbReference type="STRING" id="1423804.FD14_GL003171"/>
<dbReference type="InterPro" id="IPR037479">
    <property type="entry name" value="Tauto_MSAD"/>
</dbReference>
<dbReference type="Gene3D" id="3.30.429.10">
    <property type="entry name" value="Macrophage Migration Inhibitory Factor"/>
    <property type="match status" value="1"/>
</dbReference>